<sequence>MPAPPESQNNSLELFSLISSALSSFWAWLLPMIGGIFHLGKIHQKINQLEKVTDNLADLPLQVKEISTKLDMLLEDRNRRL</sequence>
<organism evidence="2">
    <name type="scientific">uncultured Caudovirales phage</name>
    <dbReference type="NCBI Taxonomy" id="2100421"/>
    <lineage>
        <taxon>Viruses</taxon>
        <taxon>Duplodnaviria</taxon>
        <taxon>Heunggongvirae</taxon>
        <taxon>Uroviricota</taxon>
        <taxon>Caudoviricetes</taxon>
        <taxon>Peduoviridae</taxon>
        <taxon>Maltschvirus</taxon>
        <taxon>Maltschvirus maltsch</taxon>
    </lineage>
</organism>
<name>A0A6J5ME35_9CAUD</name>
<feature type="transmembrane region" description="Helical" evidence="1">
    <location>
        <begin position="14"/>
        <end position="39"/>
    </location>
</feature>
<dbReference type="EMBL" id="LR796403">
    <property type="protein sequence ID" value="CAB4142019.1"/>
    <property type="molecule type" value="Genomic_DNA"/>
</dbReference>
<evidence type="ECO:0000256" key="1">
    <source>
        <dbReference type="SAM" id="Phobius"/>
    </source>
</evidence>
<proteinExistence type="predicted"/>
<evidence type="ECO:0000313" key="2">
    <source>
        <dbReference type="EMBL" id="CAB4142019.1"/>
    </source>
</evidence>
<keyword evidence="1" id="KW-1133">Transmembrane helix</keyword>
<gene>
    <name evidence="2" type="ORF">UFOVP423_34</name>
</gene>
<keyword evidence="1" id="KW-0472">Membrane</keyword>
<accession>A0A6J5ME35</accession>
<protein>
    <submittedName>
        <fullName evidence="2">Uncharacterized protein</fullName>
    </submittedName>
</protein>
<keyword evidence="1" id="KW-0812">Transmembrane</keyword>
<reference evidence="2" key="1">
    <citation type="submission" date="2020-04" db="EMBL/GenBank/DDBJ databases">
        <authorList>
            <person name="Chiriac C."/>
            <person name="Salcher M."/>
            <person name="Ghai R."/>
            <person name="Kavagutti S V."/>
        </authorList>
    </citation>
    <scope>NUCLEOTIDE SEQUENCE</scope>
</reference>